<feature type="region of interest" description="Disordered" evidence="1">
    <location>
        <begin position="60"/>
        <end position="90"/>
    </location>
</feature>
<feature type="compositionally biased region" description="Basic and acidic residues" evidence="1">
    <location>
        <begin position="9"/>
        <end position="31"/>
    </location>
</feature>
<evidence type="ECO:0000313" key="3">
    <source>
        <dbReference type="Proteomes" id="UP000244005"/>
    </source>
</evidence>
<name>A0A2R6WMK0_MARPO</name>
<evidence type="ECO:0000313" key="2">
    <source>
        <dbReference type="EMBL" id="PTQ35074.1"/>
    </source>
</evidence>
<protein>
    <submittedName>
        <fullName evidence="2">Uncharacterized protein</fullName>
    </submittedName>
</protein>
<dbReference type="Gramene" id="Mp7g03360.1">
    <property type="protein sequence ID" value="Mp7g03360.1.cds1"/>
    <property type="gene ID" value="Mp7g03360"/>
</dbReference>
<reference evidence="3" key="1">
    <citation type="journal article" date="2017" name="Cell">
        <title>Insights into land plant evolution garnered from the Marchantia polymorpha genome.</title>
        <authorList>
            <person name="Bowman J.L."/>
            <person name="Kohchi T."/>
            <person name="Yamato K.T."/>
            <person name="Jenkins J."/>
            <person name="Shu S."/>
            <person name="Ishizaki K."/>
            <person name="Yamaoka S."/>
            <person name="Nishihama R."/>
            <person name="Nakamura Y."/>
            <person name="Berger F."/>
            <person name="Adam C."/>
            <person name="Aki S.S."/>
            <person name="Althoff F."/>
            <person name="Araki T."/>
            <person name="Arteaga-Vazquez M.A."/>
            <person name="Balasubrmanian S."/>
            <person name="Barry K."/>
            <person name="Bauer D."/>
            <person name="Boehm C.R."/>
            <person name="Briginshaw L."/>
            <person name="Caballero-Perez J."/>
            <person name="Catarino B."/>
            <person name="Chen F."/>
            <person name="Chiyoda S."/>
            <person name="Chovatia M."/>
            <person name="Davies K.M."/>
            <person name="Delmans M."/>
            <person name="Demura T."/>
            <person name="Dierschke T."/>
            <person name="Dolan L."/>
            <person name="Dorantes-Acosta A.E."/>
            <person name="Eklund D.M."/>
            <person name="Florent S.N."/>
            <person name="Flores-Sandoval E."/>
            <person name="Fujiyama A."/>
            <person name="Fukuzawa H."/>
            <person name="Galik B."/>
            <person name="Grimanelli D."/>
            <person name="Grimwood J."/>
            <person name="Grossniklaus U."/>
            <person name="Hamada T."/>
            <person name="Haseloff J."/>
            <person name="Hetherington A.J."/>
            <person name="Higo A."/>
            <person name="Hirakawa Y."/>
            <person name="Hundley H.N."/>
            <person name="Ikeda Y."/>
            <person name="Inoue K."/>
            <person name="Inoue S.I."/>
            <person name="Ishida S."/>
            <person name="Jia Q."/>
            <person name="Kakita M."/>
            <person name="Kanazawa T."/>
            <person name="Kawai Y."/>
            <person name="Kawashima T."/>
            <person name="Kennedy M."/>
            <person name="Kinose K."/>
            <person name="Kinoshita T."/>
            <person name="Kohara Y."/>
            <person name="Koide E."/>
            <person name="Komatsu K."/>
            <person name="Kopischke S."/>
            <person name="Kubo M."/>
            <person name="Kyozuka J."/>
            <person name="Lagercrantz U."/>
            <person name="Lin S.S."/>
            <person name="Lindquist E."/>
            <person name="Lipzen A.M."/>
            <person name="Lu C.W."/>
            <person name="De Luna E."/>
            <person name="Martienssen R.A."/>
            <person name="Minamino N."/>
            <person name="Mizutani M."/>
            <person name="Mizutani M."/>
            <person name="Mochizuki N."/>
            <person name="Monte I."/>
            <person name="Mosher R."/>
            <person name="Nagasaki H."/>
            <person name="Nakagami H."/>
            <person name="Naramoto S."/>
            <person name="Nishitani K."/>
            <person name="Ohtani M."/>
            <person name="Okamoto T."/>
            <person name="Okumura M."/>
            <person name="Phillips J."/>
            <person name="Pollak B."/>
            <person name="Reinders A."/>
            <person name="Rovekamp M."/>
            <person name="Sano R."/>
            <person name="Sawa S."/>
            <person name="Schmid M.W."/>
            <person name="Shirakawa M."/>
            <person name="Solano R."/>
            <person name="Spunde A."/>
            <person name="Suetsugu N."/>
            <person name="Sugano S."/>
            <person name="Sugiyama A."/>
            <person name="Sun R."/>
            <person name="Suzuki Y."/>
            <person name="Takenaka M."/>
            <person name="Takezawa D."/>
            <person name="Tomogane H."/>
            <person name="Tsuzuki M."/>
            <person name="Ueda T."/>
            <person name="Umeda M."/>
            <person name="Ward J.M."/>
            <person name="Watanabe Y."/>
            <person name="Yazaki K."/>
            <person name="Yokoyama R."/>
            <person name="Yoshitake Y."/>
            <person name="Yotsui I."/>
            <person name="Zachgo S."/>
            <person name="Schmutz J."/>
        </authorList>
    </citation>
    <scope>NUCLEOTIDE SEQUENCE [LARGE SCALE GENOMIC DNA]</scope>
    <source>
        <strain evidence="3">Tak-1</strain>
    </source>
</reference>
<dbReference type="EMBL" id="KZ772746">
    <property type="protein sequence ID" value="PTQ35074.1"/>
    <property type="molecule type" value="Genomic_DNA"/>
</dbReference>
<dbReference type="AlphaFoldDB" id="A0A2R6WMK0"/>
<evidence type="ECO:0000256" key="1">
    <source>
        <dbReference type="SAM" id="MobiDB-lite"/>
    </source>
</evidence>
<dbReference type="Proteomes" id="UP000244005">
    <property type="component" value="Unassembled WGS sequence"/>
</dbReference>
<keyword evidence="3" id="KW-1185">Reference proteome</keyword>
<proteinExistence type="predicted"/>
<sequence>MRRPSKGAESIRVRTARELKAPRTTETDLKRNPLPSRKVHPLIRARYFMYFMAHFSGRGSEARGATSRPLAGGQRGAANMGQKIPRATRSHSWRQALRLLSRFGVLRPSTRRRRNSSASLNCSNFNSRLSFESDPSPPHSILRNV</sequence>
<accession>A0A2R6WMK0</accession>
<feature type="region of interest" description="Disordered" evidence="1">
    <location>
        <begin position="1"/>
        <end position="35"/>
    </location>
</feature>
<gene>
    <name evidence="2" type="ORF">MARPO_0074s0060</name>
</gene>
<organism evidence="2 3">
    <name type="scientific">Marchantia polymorpha</name>
    <name type="common">Common liverwort</name>
    <name type="synonym">Marchantia aquatica</name>
    <dbReference type="NCBI Taxonomy" id="3197"/>
    <lineage>
        <taxon>Eukaryota</taxon>
        <taxon>Viridiplantae</taxon>
        <taxon>Streptophyta</taxon>
        <taxon>Embryophyta</taxon>
        <taxon>Marchantiophyta</taxon>
        <taxon>Marchantiopsida</taxon>
        <taxon>Marchantiidae</taxon>
        <taxon>Marchantiales</taxon>
        <taxon>Marchantiaceae</taxon>
        <taxon>Marchantia</taxon>
    </lineage>
</organism>